<dbReference type="PROSITE" id="PS50887">
    <property type="entry name" value="GGDEF"/>
    <property type="match status" value="1"/>
</dbReference>
<feature type="modified residue" description="4-aspartylphosphate" evidence="1">
    <location>
        <position position="82"/>
    </location>
</feature>
<protein>
    <submittedName>
        <fullName evidence="5">Diguanylate cyclase</fullName>
    </submittedName>
</protein>
<name>A0A2T4IK76_9RHOO</name>
<dbReference type="Pfam" id="PF11849">
    <property type="entry name" value="DUF3369"/>
    <property type="match status" value="1"/>
</dbReference>
<dbReference type="PROSITE" id="PS50110">
    <property type="entry name" value="RESPONSE_REGULATORY"/>
    <property type="match status" value="1"/>
</dbReference>
<dbReference type="SUPFAM" id="SSF55073">
    <property type="entry name" value="Nucleotide cyclase"/>
    <property type="match status" value="1"/>
</dbReference>
<dbReference type="InterPro" id="IPR050706">
    <property type="entry name" value="Cyclic-di-GMP_PDE-like"/>
</dbReference>
<evidence type="ECO:0000259" key="4">
    <source>
        <dbReference type="PROSITE" id="PS50887"/>
    </source>
</evidence>
<dbReference type="CDD" id="cd00156">
    <property type="entry name" value="REC"/>
    <property type="match status" value="1"/>
</dbReference>
<dbReference type="SUPFAM" id="SSF141868">
    <property type="entry name" value="EAL domain-like"/>
    <property type="match status" value="1"/>
</dbReference>
<dbReference type="SMART" id="SM00448">
    <property type="entry name" value="REC"/>
    <property type="match status" value="1"/>
</dbReference>
<dbReference type="EMBL" id="PZKC01000001">
    <property type="protein sequence ID" value="PTD98177.1"/>
    <property type="molecule type" value="Genomic_DNA"/>
</dbReference>
<dbReference type="Pfam" id="PF00990">
    <property type="entry name" value="GGDEF"/>
    <property type="match status" value="1"/>
</dbReference>
<keyword evidence="1" id="KW-0597">Phosphoprotein</keyword>
<feature type="domain" description="Response regulatory" evidence="2">
    <location>
        <begin position="27"/>
        <end position="151"/>
    </location>
</feature>
<organism evidence="5 6">
    <name type="scientific">Pseudothauera lacus</name>
    <dbReference type="NCBI Taxonomy" id="2136175"/>
    <lineage>
        <taxon>Bacteria</taxon>
        <taxon>Pseudomonadati</taxon>
        <taxon>Pseudomonadota</taxon>
        <taxon>Betaproteobacteria</taxon>
        <taxon>Rhodocyclales</taxon>
        <taxon>Zoogloeaceae</taxon>
        <taxon>Pseudothauera</taxon>
    </lineage>
</organism>
<dbReference type="CDD" id="cd01949">
    <property type="entry name" value="GGDEF"/>
    <property type="match status" value="1"/>
</dbReference>
<dbReference type="Pfam" id="PF00563">
    <property type="entry name" value="EAL"/>
    <property type="match status" value="1"/>
</dbReference>
<dbReference type="AlphaFoldDB" id="A0A2T4IK76"/>
<dbReference type="GO" id="GO:0000160">
    <property type="term" value="P:phosphorelay signal transduction system"/>
    <property type="evidence" value="ECO:0007669"/>
    <property type="project" value="InterPro"/>
</dbReference>
<reference evidence="5 6" key="1">
    <citation type="submission" date="2018-03" db="EMBL/GenBank/DDBJ databases">
        <authorList>
            <person name="Keele B.F."/>
        </authorList>
    </citation>
    <scope>NUCLEOTIDE SEQUENCE [LARGE SCALE GENOMIC DNA]</scope>
    <source>
        <strain evidence="5 6">D20</strain>
    </source>
</reference>
<dbReference type="InterPro" id="IPR001633">
    <property type="entry name" value="EAL_dom"/>
</dbReference>
<dbReference type="Proteomes" id="UP000241193">
    <property type="component" value="Unassembled WGS sequence"/>
</dbReference>
<dbReference type="PANTHER" id="PTHR33121:SF70">
    <property type="entry name" value="SIGNALING PROTEIN YKOW"/>
    <property type="match status" value="1"/>
</dbReference>
<sequence>MSDSNDDLLTFVDEDLPPPGSSRECWRVLLVDDEPDVHAATRLALKGLQIEGREVAFEHAYSAAEARRMLGADDGFAVAIIDVVMESDDAGLQLVRHIREQLRNRALRIILRTGQPGYAPEIDTIRLYDINDYKTKAELTRVRLFTSVTIAIRSYAQIQQLEAGRHGLELILAATTELGKPAGMNKFAAGVVTQLCALLGVGEEGLVCAAMGEADRPPFVLAAAGSFTTWIGVALSEIPEPRVREGLERTLRSQRHSFDDGACLFFSNSRQQALAAFVDVRRPLSDIERGLLEVFCSNISVAFENVQLYLIINDLAYADALVELPNRNAFIASIAAREAEQDTVALVDLDGFSDINSILDDSFGDAVLQVVARRLRESFPASTRVARLGGDLFGLHGPAADITPVNIGAVFATPFVCQSGEPLRLSATSGLVRIDDAAQPAVEILRNAGAALKQAKSFQRGKALYFEPVIAAAARDRMHMLSRLRESFSADRLFLHYQPLVDLRDGRIVGAESLLRWRTEDGTFIPPDRFIPLAEQSGLMVAIGEWVMRTALKWRAGLKGTVDERFRVAINVSHVQFSEPDFVAGVLRMLAETGVAGYQMEIELTESVAAENTSRIVDKLGELRAQGISVAMDDFGTGYSSLSILQRLRLDRLKIDRSFISDGNDTHEPFGITRTIIKLAAQLRLHTIAEGIESEEQRQALLDAGCEEGQGYLFARPLAEEDFGRLLADAVDGRFRHR</sequence>
<dbReference type="InterPro" id="IPR021800">
    <property type="entry name" value="DUF3369"/>
</dbReference>
<feature type="domain" description="GGDEF" evidence="4">
    <location>
        <begin position="340"/>
        <end position="468"/>
    </location>
</feature>
<feature type="domain" description="EAL" evidence="3">
    <location>
        <begin position="477"/>
        <end position="731"/>
    </location>
</feature>
<dbReference type="GO" id="GO:0071111">
    <property type="term" value="F:cyclic-guanylate-specific phosphodiesterase activity"/>
    <property type="evidence" value="ECO:0007669"/>
    <property type="project" value="InterPro"/>
</dbReference>
<proteinExistence type="predicted"/>
<dbReference type="PROSITE" id="PS50883">
    <property type="entry name" value="EAL"/>
    <property type="match status" value="1"/>
</dbReference>
<evidence type="ECO:0000313" key="5">
    <source>
        <dbReference type="EMBL" id="PTD98177.1"/>
    </source>
</evidence>
<evidence type="ECO:0000259" key="2">
    <source>
        <dbReference type="PROSITE" id="PS50110"/>
    </source>
</evidence>
<dbReference type="Gene3D" id="3.20.20.450">
    <property type="entry name" value="EAL domain"/>
    <property type="match status" value="1"/>
</dbReference>
<keyword evidence="6" id="KW-1185">Reference proteome</keyword>
<evidence type="ECO:0000313" key="6">
    <source>
        <dbReference type="Proteomes" id="UP000241193"/>
    </source>
</evidence>
<dbReference type="Gene3D" id="3.30.70.270">
    <property type="match status" value="1"/>
</dbReference>
<dbReference type="InterPro" id="IPR001789">
    <property type="entry name" value="Sig_transdc_resp-reg_receiver"/>
</dbReference>
<dbReference type="CDD" id="cd01948">
    <property type="entry name" value="EAL"/>
    <property type="match status" value="1"/>
</dbReference>
<dbReference type="InterPro" id="IPR011006">
    <property type="entry name" value="CheY-like_superfamily"/>
</dbReference>
<dbReference type="RefSeq" id="WP_107491937.1">
    <property type="nucleotide sequence ID" value="NZ_PZKC01000001.1"/>
</dbReference>
<dbReference type="InterPro" id="IPR043128">
    <property type="entry name" value="Rev_trsase/Diguanyl_cyclase"/>
</dbReference>
<comment type="caution">
    <text evidence="5">The sequence shown here is derived from an EMBL/GenBank/DDBJ whole genome shotgun (WGS) entry which is preliminary data.</text>
</comment>
<dbReference type="InterPro" id="IPR029787">
    <property type="entry name" value="Nucleotide_cyclase"/>
</dbReference>
<accession>A0A2T4IK76</accession>
<dbReference type="OrthoDB" id="9813903at2"/>
<reference evidence="5 6" key="2">
    <citation type="submission" date="2018-04" db="EMBL/GenBank/DDBJ databases">
        <title>Thauera lacus sp. nov., isolated from an saline lake in Inner Mongolia, China.</title>
        <authorList>
            <person name="Liang Q.-Y."/>
        </authorList>
    </citation>
    <scope>NUCLEOTIDE SEQUENCE [LARGE SCALE GENOMIC DNA]</scope>
    <source>
        <strain evidence="5 6">D20</strain>
    </source>
</reference>
<gene>
    <name evidence="5" type="ORF">C8261_01850</name>
</gene>
<dbReference type="Gene3D" id="3.40.50.2300">
    <property type="match status" value="1"/>
</dbReference>
<dbReference type="SMART" id="SM00052">
    <property type="entry name" value="EAL"/>
    <property type="match status" value="1"/>
</dbReference>
<dbReference type="InterPro" id="IPR035919">
    <property type="entry name" value="EAL_sf"/>
</dbReference>
<evidence type="ECO:0000256" key="1">
    <source>
        <dbReference type="PROSITE-ProRule" id="PRU00169"/>
    </source>
</evidence>
<dbReference type="InterPro" id="IPR000160">
    <property type="entry name" value="GGDEF_dom"/>
</dbReference>
<dbReference type="NCBIfam" id="TIGR00254">
    <property type="entry name" value="GGDEF"/>
    <property type="match status" value="1"/>
</dbReference>
<dbReference type="SMART" id="SM00267">
    <property type="entry name" value="GGDEF"/>
    <property type="match status" value="1"/>
</dbReference>
<evidence type="ECO:0000259" key="3">
    <source>
        <dbReference type="PROSITE" id="PS50883"/>
    </source>
</evidence>
<dbReference type="SUPFAM" id="SSF52172">
    <property type="entry name" value="CheY-like"/>
    <property type="match status" value="1"/>
</dbReference>
<dbReference type="PANTHER" id="PTHR33121">
    <property type="entry name" value="CYCLIC DI-GMP PHOSPHODIESTERASE PDEF"/>
    <property type="match status" value="1"/>
</dbReference>